<evidence type="ECO:0000256" key="2">
    <source>
        <dbReference type="ARBA" id="ARBA00006680"/>
    </source>
</evidence>
<dbReference type="GO" id="GO:0003723">
    <property type="term" value="F:RNA binding"/>
    <property type="evidence" value="ECO:0007669"/>
    <property type="project" value="UniProtKB-KW"/>
</dbReference>
<dbReference type="InterPro" id="IPR010173">
    <property type="entry name" value="CRISPR-assoc_Csm5"/>
</dbReference>
<proteinExistence type="inferred from homology"/>
<feature type="region of interest" description="Disordered" evidence="8">
    <location>
        <begin position="417"/>
        <end position="438"/>
    </location>
</feature>
<comment type="similarity">
    <text evidence="2">Belongs to the CRISPR-associated Csm5 family.</text>
</comment>
<evidence type="ECO:0000256" key="1">
    <source>
        <dbReference type="ARBA" id="ARBA00003088"/>
    </source>
</evidence>
<evidence type="ECO:0000256" key="7">
    <source>
        <dbReference type="SAM" id="Coils"/>
    </source>
</evidence>
<comment type="function">
    <text evidence="1">This subunit might be involved in maturation of a crRNA intermediate to its mature form.</text>
</comment>
<keyword evidence="5" id="KW-0051">Antiviral defense</keyword>
<gene>
    <name evidence="10" type="ORF">N47_E47400</name>
</gene>
<dbReference type="InterPro" id="IPR005537">
    <property type="entry name" value="RAMP_III_fam"/>
</dbReference>
<dbReference type="NCBIfam" id="TIGR01899">
    <property type="entry name" value="cas_TM1807_csm5"/>
    <property type="match status" value="1"/>
</dbReference>
<sequence>MNYKLKVLSPLHIGCGEAYNGLNYLIDPRKKPPQLSILNEELIFEMLKDGQIKSFVTWLENERFPNLFYFFKNVLKDNNFSLQNHLRQKAIYTIPNYAGQEKLREINSFMKQMNHPYIPGTEIKGVIRTAVLYCALLDQKKLNERLLKSLKGFGIKYKVEIDLVKNERELNKKNPKNSRESLRDIKKKLEDKMGDITKELQKSALNANAKEDAKYDVMKYLQAGDSELLDAREYLSVSYVKPFNISRDPSVFYEYIKPDKEISLSMLSLENSKSLKIEQMGFDNNQKDIVSNIDKILSYCFRFSNDLLDEEVSFFSVHGKQQIVEQLIKIKAINKPESPVLRIGKDEGYNSLTVGLAVKKLDSSLYENVLIHATKNKSYDSKNGGPMPKSRKIVYWNGEETTAGWVQLIPENISESQTNFKNNSDNQAGQRQKPATSADLSKLQGMFNVKVKRK</sequence>
<keyword evidence="4" id="KW-0694">RNA-binding</keyword>
<dbReference type="Pfam" id="PF03787">
    <property type="entry name" value="RAMPs"/>
    <property type="match status" value="1"/>
</dbReference>
<evidence type="ECO:0000256" key="5">
    <source>
        <dbReference type="ARBA" id="ARBA00023118"/>
    </source>
</evidence>
<evidence type="ECO:0000256" key="3">
    <source>
        <dbReference type="ARBA" id="ARBA00016113"/>
    </source>
</evidence>
<dbReference type="GO" id="GO:0051607">
    <property type="term" value="P:defense response to virus"/>
    <property type="evidence" value="ECO:0007669"/>
    <property type="project" value="UniProtKB-KW"/>
</dbReference>
<accession>E1YM95</accession>
<evidence type="ECO:0000256" key="8">
    <source>
        <dbReference type="SAM" id="MobiDB-lite"/>
    </source>
</evidence>
<evidence type="ECO:0000256" key="4">
    <source>
        <dbReference type="ARBA" id="ARBA00022884"/>
    </source>
</evidence>
<feature type="domain" description="CRISPR type III-associated protein" evidence="9">
    <location>
        <begin position="4"/>
        <end position="225"/>
    </location>
</feature>
<dbReference type="PANTHER" id="PTHR38007">
    <property type="entry name" value="CRISPR SYSTEM CMS PROTEIN CSM5"/>
    <property type="match status" value="1"/>
</dbReference>
<dbReference type="AlphaFoldDB" id="E1YM95"/>
<evidence type="ECO:0000259" key="9">
    <source>
        <dbReference type="Pfam" id="PF03787"/>
    </source>
</evidence>
<evidence type="ECO:0000256" key="6">
    <source>
        <dbReference type="ARBA" id="ARBA00031720"/>
    </source>
</evidence>
<reference evidence="10" key="1">
    <citation type="journal article" date="2011" name="Environ. Microbiol.">
        <title>Genomic insights into the metabolic potential of the polycyclic aromatic hydrocarbon degrading sulfate-reducing Deltaproteobacterium N47.</title>
        <authorList>
            <person name="Bergmann F."/>
            <person name="Selesi D."/>
            <person name="Weinmaier T."/>
            <person name="Tischler P."/>
            <person name="Rattei T."/>
            <person name="Meckenstock R.U."/>
        </authorList>
    </citation>
    <scope>NUCLEOTIDE SEQUENCE</scope>
</reference>
<dbReference type="PANTHER" id="PTHR38007:SF1">
    <property type="entry name" value="CRISPR SYSTEM CMS PROTEIN CSM5"/>
    <property type="match status" value="1"/>
</dbReference>
<keyword evidence="7" id="KW-0175">Coiled coil</keyword>
<evidence type="ECO:0000313" key="10">
    <source>
        <dbReference type="EMBL" id="CBX31228.1"/>
    </source>
</evidence>
<organism evidence="10">
    <name type="scientific">uncultured Desulfobacterium sp</name>
    <dbReference type="NCBI Taxonomy" id="201089"/>
    <lineage>
        <taxon>Bacteria</taxon>
        <taxon>Pseudomonadati</taxon>
        <taxon>Thermodesulfobacteriota</taxon>
        <taxon>Desulfobacteria</taxon>
        <taxon>Desulfobacterales</taxon>
        <taxon>Desulfobacteriaceae</taxon>
        <taxon>Desulfobacterium</taxon>
        <taxon>environmental samples</taxon>
    </lineage>
</organism>
<protein>
    <recommendedName>
        <fullName evidence="3">CRISPR system Cms protein Csm5</fullName>
    </recommendedName>
    <alternativeName>
        <fullName evidence="6">CRISPR type III A-associated protein Csm5</fullName>
    </alternativeName>
</protein>
<name>E1YM95_9BACT</name>
<dbReference type="EMBL" id="FR695877">
    <property type="protein sequence ID" value="CBX31228.1"/>
    <property type="molecule type" value="Genomic_DNA"/>
</dbReference>
<feature type="coiled-coil region" evidence="7">
    <location>
        <begin position="179"/>
        <end position="206"/>
    </location>
</feature>